<keyword evidence="11 12" id="KW-0407">Ion channel</keyword>
<evidence type="ECO:0000256" key="5">
    <source>
        <dbReference type="ARBA" id="ARBA00022692"/>
    </source>
</evidence>
<dbReference type="PANTHER" id="PTHR11690">
    <property type="entry name" value="AMILORIDE-SENSITIVE SODIUM CHANNEL-RELATED"/>
    <property type="match status" value="1"/>
</dbReference>
<evidence type="ECO:0000256" key="13">
    <source>
        <dbReference type="SAM" id="Phobius"/>
    </source>
</evidence>
<keyword evidence="10 12" id="KW-0739">Sodium transport</keyword>
<protein>
    <submittedName>
        <fullName evidence="14">Uncharacterized protein</fullName>
    </submittedName>
</protein>
<reference evidence="14" key="2">
    <citation type="submission" date="2020-05" db="UniProtKB">
        <authorList>
            <consortium name="EnsemblMetazoa"/>
        </authorList>
    </citation>
    <scope>IDENTIFICATION</scope>
    <source>
        <strain evidence="14">IAEA</strain>
    </source>
</reference>
<evidence type="ECO:0000256" key="8">
    <source>
        <dbReference type="ARBA" id="ARBA00023065"/>
    </source>
</evidence>
<dbReference type="PANTHER" id="PTHR11690:SF237">
    <property type="entry name" value="PICKPOCKET 16-RELATED"/>
    <property type="match status" value="1"/>
</dbReference>
<evidence type="ECO:0000256" key="3">
    <source>
        <dbReference type="ARBA" id="ARBA00022448"/>
    </source>
</evidence>
<reference evidence="15" key="1">
    <citation type="submission" date="2015-01" db="EMBL/GenBank/DDBJ databases">
        <authorList>
            <person name="Aksoy S."/>
            <person name="Warren W."/>
            <person name="Wilson R.K."/>
        </authorList>
    </citation>
    <scope>NUCLEOTIDE SEQUENCE [LARGE SCALE GENOMIC DNA]</scope>
    <source>
        <strain evidence="15">IAEA</strain>
    </source>
</reference>
<evidence type="ECO:0000313" key="15">
    <source>
        <dbReference type="Proteomes" id="UP000092460"/>
    </source>
</evidence>
<dbReference type="GO" id="GO:0005886">
    <property type="term" value="C:plasma membrane"/>
    <property type="evidence" value="ECO:0007669"/>
    <property type="project" value="TreeGrafter"/>
</dbReference>
<dbReference type="EMBL" id="JXJN01004965">
    <property type="status" value="NOT_ANNOTATED_CDS"/>
    <property type="molecule type" value="Genomic_DNA"/>
</dbReference>
<organism evidence="14 15">
    <name type="scientific">Glossina palpalis gambiensis</name>
    <dbReference type="NCBI Taxonomy" id="67801"/>
    <lineage>
        <taxon>Eukaryota</taxon>
        <taxon>Metazoa</taxon>
        <taxon>Ecdysozoa</taxon>
        <taxon>Arthropoda</taxon>
        <taxon>Hexapoda</taxon>
        <taxon>Insecta</taxon>
        <taxon>Pterygota</taxon>
        <taxon>Neoptera</taxon>
        <taxon>Endopterygota</taxon>
        <taxon>Diptera</taxon>
        <taxon>Brachycera</taxon>
        <taxon>Muscomorpha</taxon>
        <taxon>Hippoboscoidea</taxon>
        <taxon>Glossinidae</taxon>
        <taxon>Glossina</taxon>
    </lineage>
</organism>
<name>A0A1B0AWZ8_9MUSC</name>
<dbReference type="AlphaFoldDB" id="A0A1B0AWZ8"/>
<dbReference type="VEuPathDB" id="VectorBase:GPPI011560"/>
<dbReference type="Proteomes" id="UP000092460">
    <property type="component" value="Unassembled WGS sequence"/>
</dbReference>
<dbReference type="GO" id="GO:0015280">
    <property type="term" value="F:ligand-gated sodium channel activity"/>
    <property type="evidence" value="ECO:0007669"/>
    <property type="project" value="TreeGrafter"/>
</dbReference>
<evidence type="ECO:0000256" key="12">
    <source>
        <dbReference type="RuleBase" id="RU000679"/>
    </source>
</evidence>
<evidence type="ECO:0000256" key="4">
    <source>
        <dbReference type="ARBA" id="ARBA00022461"/>
    </source>
</evidence>
<keyword evidence="3 12" id="KW-0813">Transport</keyword>
<dbReference type="Pfam" id="PF00858">
    <property type="entry name" value="ASC"/>
    <property type="match status" value="1"/>
</dbReference>
<evidence type="ECO:0000256" key="9">
    <source>
        <dbReference type="ARBA" id="ARBA00023136"/>
    </source>
</evidence>
<comment type="subcellular location">
    <subcellularLocation>
        <location evidence="1">Membrane</location>
        <topology evidence="1">Multi-pass membrane protein</topology>
    </subcellularLocation>
</comment>
<evidence type="ECO:0000256" key="1">
    <source>
        <dbReference type="ARBA" id="ARBA00004141"/>
    </source>
</evidence>
<accession>A0A1B0AWZ8</accession>
<dbReference type="EnsemblMetazoa" id="GPPI011560-RA">
    <property type="protein sequence ID" value="GPPI011560-PA"/>
    <property type="gene ID" value="GPPI011560"/>
</dbReference>
<comment type="similarity">
    <text evidence="2 12">Belongs to the amiloride-sensitive sodium channel (TC 1.A.6) family.</text>
</comment>
<dbReference type="InterPro" id="IPR001873">
    <property type="entry name" value="ENaC"/>
</dbReference>
<proteinExistence type="inferred from homology"/>
<keyword evidence="5 12" id="KW-0812">Transmembrane</keyword>
<keyword evidence="15" id="KW-1185">Reference proteome</keyword>
<evidence type="ECO:0000256" key="7">
    <source>
        <dbReference type="ARBA" id="ARBA00023053"/>
    </source>
</evidence>
<keyword evidence="9 13" id="KW-0472">Membrane</keyword>
<keyword evidence="6 13" id="KW-1133">Transmembrane helix</keyword>
<keyword evidence="8 12" id="KW-0406">Ion transport</keyword>
<dbReference type="STRING" id="67801.A0A1B0AWZ8"/>
<feature type="transmembrane region" description="Helical" evidence="13">
    <location>
        <begin position="464"/>
        <end position="488"/>
    </location>
</feature>
<evidence type="ECO:0000256" key="6">
    <source>
        <dbReference type="ARBA" id="ARBA00022989"/>
    </source>
</evidence>
<keyword evidence="7" id="KW-0915">Sodium</keyword>
<evidence type="ECO:0000256" key="11">
    <source>
        <dbReference type="ARBA" id="ARBA00023303"/>
    </source>
</evidence>
<dbReference type="Gene3D" id="2.60.470.10">
    <property type="entry name" value="Acid-sensing ion channels like domains"/>
    <property type="match status" value="1"/>
</dbReference>
<evidence type="ECO:0000256" key="10">
    <source>
        <dbReference type="ARBA" id="ARBA00023201"/>
    </source>
</evidence>
<keyword evidence="4 12" id="KW-0894">Sodium channel</keyword>
<feature type="transmembrane region" description="Helical" evidence="13">
    <location>
        <begin position="42"/>
        <end position="64"/>
    </location>
</feature>
<evidence type="ECO:0000256" key="2">
    <source>
        <dbReference type="ARBA" id="ARBA00007193"/>
    </source>
</evidence>
<evidence type="ECO:0000313" key="14">
    <source>
        <dbReference type="EnsemblMetazoa" id="GPPI011560-PA"/>
    </source>
</evidence>
<dbReference type="PRINTS" id="PR01078">
    <property type="entry name" value="AMINACHANNEL"/>
</dbReference>
<sequence length="502" mass="58535">MFRLKNVRKYFRKNLKNFCQSTSLHGFSYITRTDLTKTERMFWIIAIFTAIVTCVALVLATYFWNFNIPTVTVIDSSYYPIWQVPFPAITLCNFNKISKRKALQLLKIMRRPPNIAEPQILNSFQMMVHYKTSRSDFHLNIELMEKVLKLNNWTLGDLREKLMPNCLEMMMKCVWKGSEQRCDNLFQRIPTLKGQCCSFNYYGEYKNNFPVKIHYQIPKRPYRVTGCGYTTGLTLLLDPMVDDYIAGGFSVYGFSLVIHDPYNMPDENAETKLVTSSTEGFIRISPESTYATESIREMDVNLRNCLFTNERTLRIMQRYSLVNCLAECRINYAQKKCNCVLVTENLFKDENKTECSVREHHCLMENNEIFNKVFNDFNKTLLRIQSPSTTNFPCNCRPDCESNHYTSELSSGKLNLKLSVNASNKKPVTYKNDNILLHAFFGDLVATRYRREIYTTELSDLANFGGILGLITGISIVSAFEFIYYFTLRPIFNYFNNRFADL</sequence>
<dbReference type="Gene3D" id="1.10.287.770">
    <property type="entry name" value="YojJ-like"/>
    <property type="match status" value="1"/>
</dbReference>